<accession>A0ABD3B355</accession>
<organism evidence="1 2">
    <name type="scientific">Cinchona calisaya</name>
    <dbReference type="NCBI Taxonomy" id="153742"/>
    <lineage>
        <taxon>Eukaryota</taxon>
        <taxon>Viridiplantae</taxon>
        <taxon>Streptophyta</taxon>
        <taxon>Embryophyta</taxon>
        <taxon>Tracheophyta</taxon>
        <taxon>Spermatophyta</taxon>
        <taxon>Magnoliopsida</taxon>
        <taxon>eudicotyledons</taxon>
        <taxon>Gunneridae</taxon>
        <taxon>Pentapetalae</taxon>
        <taxon>asterids</taxon>
        <taxon>lamiids</taxon>
        <taxon>Gentianales</taxon>
        <taxon>Rubiaceae</taxon>
        <taxon>Cinchonoideae</taxon>
        <taxon>Cinchoneae</taxon>
        <taxon>Cinchona</taxon>
    </lineage>
</organism>
<name>A0ABD3B355_9GENT</name>
<evidence type="ECO:0000313" key="2">
    <source>
        <dbReference type="Proteomes" id="UP001630127"/>
    </source>
</evidence>
<dbReference type="EMBL" id="JBJUIK010000001">
    <property type="protein sequence ID" value="KAL3537938.1"/>
    <property type="molecule type" value="Genomic_DNA"/>
</dbReference>
<dbReference type="Proteomes" id="UP001630127">
    <property type="component" value="Unassembled WGS sequence"/>
</dbReference>
<protein>
    <submittedName>
        <fullName evidence="1">Uncharacterized protein</fullName>
    </submittedName>
</protein>
<comment type="caution">
    <text evidence="1">The sequence shown here is derived from an EMBL/GenBank/DDBJ whole genome shotgun (WGS) entry which is preliminary data.</text>
</comment>
<sequence>MFSWRLDFLPLLNVVIALCRTLWSMSLFNVGLLGQLGATSNIFLTSHTMRLIQFFTSYKFGGCIHLCLVLEELEATKYDSSKKRSSKRKKSIEKVLRHSNYTEI</sequence>
<proteinExistence type="predicted"/>
<keyword evidence="2" id="KW-1185">Reference proteome</keyword>
<dbReference type="AlphaFoldDB" id="A0ABD3B355"/>
<evidence type="ECO:0000313" key="1">
    <source>
        <dbReference type="EMBL" id="KAL3537938.1"/>
    </source>
</evidence>
<reference evidence="1 2" key="1">
    <citation type="submission" date="2024-11" db="EMBL/GenBank/DDBJ databases">
        <title>A near-complete genome assembly of Cinchona calisaya.</title>
        <authorList>
            <person name="Lian D.C."/>
            <person name="Zhao X.W."/>
            <person name="Wei L."/>
        </authorList>
    </citation>
    <scope>NUCLEOTIDE SEQUENCE [LARGE SCALE GENOMIC DNA]</scope>
    <source>
        <tissue evidence="1">Nenye</tissue>
    </source>
</reference>
<gene>
    <name evidence="1" type="ORF">ACH5RR_001304</name>
</gene>